<comment type="catalytic activity">
    <reaction evidence="7">
        <text>a 1-O-(1Z-alkenyl)-sn-glycero-3-phosphoethanolamine + H2O = a 2,3-saturated aldehyde + sn-glycero-3-phosphoethanolamine</text>
        <dbReference type="Rhea" id="RHEA:16905"/>
        <dbReference type="ChEBI" id="CHEBI:15377"/>
        <dbReference type="ChEBI" id="CHEBI:73359"/>
        <dbReference type="ChEBI" id="CHEBI:77288"/>
        <dbReference type="ChEBI" id="CHEBI:143890"/>
        <dbReference type="EC" id="3.3.2.2"/>
    </reaction>
</comment>
<dbReference type="PANTHER" id="PTHR31885">
    <property type="entry name" value="GH04784P"/>
    <property type="match status" value="1"/>
</dbReference>
<gene>
    <name evidence="10" type="ORF">NTJ_03133</name>
</gene>
<evidence type="ECO:0000256" key="4">
    <source>
        <dbReference type="ARBA" id="ARBA00022989"/>
    </source>
</evidence>
<feature type="transmembrane region" description="Helical" evidence="9">
    <location>
        <begin position="118"/>
        <end position="136"/>
    </location>
</feature>
<evidence type="ECO:0000313" key="11">
    <source>
        <dbReference type="Proteomes" id="UP001307889"/>
    </source>
</evidence>
<feature type="transmembrane region" description="Helical" evidence="9">
    <location>
        <begin position="196"/>
        <end position="212"/>
    </location>
</feature>
<dbReference type="EMBL" id="AP028910">
    <property type="protein sequence ID" value="BES90325.1"/>
    <property type="molecule type" value="Genomic_DNA"/>
</dbReference>
<sequence>MSSEMFGSFRFGSKEGARALLKNAGILNDNCLLRLECTSVSGFLGAIEDLDVATKRSLERMASSCAISKQQFMKGGSASKEHSHVRIKALLPVIVFTITAANYFVMSCTYTLPILGQVVVKIAPVLSLLWFVTMHINHDGGRDSTGRKLQCGLFFSCIGDALLIEDDLFILGMLAFAMAQISYIAALGFDQLKISRGALVYGVNIIVTPNIIPSYNTVLRWCIPIYGFLLSTMGWRSISLSSSSPKGQAEWKRLLVGAGGVMWMISDSALAYNEFNQPIPYAKVIVMSTYYAGQLGIASAVLLKQ</sequence>
<comment type="catalytic activity">
    <reaction evidence="8">
        <text>a 1-O-(1Z-alkenyl)-sn-glycero-3-phosphocholine + H2O = a 2,3-saturated aldehyde + sn-glycerol 3-phosphocholine</text>
        <dbReference type="Rhea" id="RHEA:22544"/>
        <dbReference type="ChEBI" id="CHEBI:15377"/>
        <dbReference type="ChEBI" id="CHEBI:16870"/>
        <dbReference type="ChEBI" id="CHEBI:73359"/>
        <dbReference type="ChEBI" id="CHEBI:77287"/>
        <dbReference type="EC" id="3.3.2.2"/>
    </reaction>
</comment>
<feature type="transmembrane region" description="Helical" evidence="9">
    <location>
        <begin position="89"/>
        <end position="112"/>
    </location>
</feature>
<dbReference type="EC" id="3.3.2.2" evidence="6"/>
<keyword evidence="11" id="KW-1185">Reference proteome</keyword>
<organism evidence="10 11">
    <name type="scientific">Nesidiocoris tenuis</name>
    <dbReference type="NCBI Taxonomy" id="355587"/>
    <lineage>
        <taxon>Eukaryota</taxon>
        <taxon>Metazoa</taxon>
        <taxon>Ecdysozoa</taxon>
        <taxon>Arthropoda</taxon>
        <taxon>Hexapoda</taxon>
        <taxon>Insecta</taxon>
        <taxon>Pterygota</taxon>
        <taxon>Neoptera</taxon>
        <taxon>Paraneoptera</taxon>
        <taxon>Hemiptera</taxon>
        <taxon>Heteroptera</taxon>
        <taxon>Panheteroptera</taxon>
        <taxon>Cimicomorpha</taxon>
        <taxon>Miridae</taxon>
        <taxon>Dicyphina</taxon>
        <taxon>Nesidiocoris</taxon>
    </lineage>
</organism>
<evidence type="ECO:0000256" key="1">
    <source>
        <dbReference type="ARBA" id="ARBA00004141"/>
    </source>
</evidence>
<reference evidence="10 11" key="1">
    <citation type="submission" date="2023-09" db="EMBL/GenBank/DDBJ databases">
        <title>Nesidiocoris tenuis whole genome shotgun sequence.</title>
        <authorList>
            <person name="Shibata T."/>
            <person name="Shimoda M."/>
            <person name="Kobayashi T."/>
            <person name="Uehara T."/>
        </authorList>
    </citation>
    <scope>NUCLEOTIDE SEQUENCE [LARGE SCALE GENOMIC DNA]</scope>
    <source>
        <strain evidence="10 11">Japan</strain>
    </source>
</reference>
<comment type="subcellular location">
    <subcellularLocation>
        <location evidence="1">Membrane</location>
        <topology evidence="1">Multi-pass membrane protein</topology>
    </subcellularLocation>
</comment>
<evidence type="ECO:0000256" key="7">
    <source>
        <dbReference type="ARBA" id="ARBA00049458"/>
    </source>
</evidence>
<accession>A0ABN7ADI3</accession>
<feature type="transmembrane region" description="Helical" evidence="9">
    <location>
        <begin position="170"/>
        <end position="189"/>
    </location>
</feature>
<evidence type="ECO:0000256" key="8">
    <source>
        <dbReference type="ARBA" id="ARBA00049560"/>
    </source>
</evidence>
<keyword evidence="3 9" id="KW-0812">Transmembrane</keyword>
<comment type="similarity">
    <text evidence="2">Belongs to the TMEM86 family.</text>
</comment>
<keyword evidence="5 9" id="KW-0472">Membrane</keyword>
<dbReference type="InterPro" id="IPR012506">
    <property type="entry name" value="TMEM86B-like"/>
</dbReference>
<evidence type="ECO:0000256" key="6">
    <source>
        <dbReference type="ARBA" id="ARBA00035673"/>
    </source>
</evidence>
<keyword evidence="4 9" id="KW-1133">Transmembrane helix</keyword>
<protein>
    <recommendedName>
        <fullName evidence="6">lysoplasmalogenase</fullName>
        <ecNumber evidence="6">3.3.2.2</ecNumber>
    </recommendedName>
</protein>
<evidence type="ECO:0000256" key="5">
    <source>
        <dbReference type="ARBA" id="ARBA00023136"/>
    </source>
</evidence>
<evidence type="ECO:0000256" key="2">
    <source>
        <dbReference type="ARBA" id="ARBA00007375"/>
    </source>
</evidence>
<dbReference type="Pfam" id="PF07947">
    <property type="entry name" value="YhhN"/>
    <property type="match status" value="1"/>
</dbReference>
<evidence type="ECO:0000256" key="9">
    <source>
        <dbReference type="SAM" id="Phobius"/>
    </source>
</evidence>
<dbReference type="Proteomes" id="UP001307889">
    <property type="component" value="Chromosome 2"/>
</dbReference>
<proteinExistence type="inferred from homology"/>
<evidence type="ECO:0000256" key="3">
    <source>
        <dbReference type="ARBA" id="ARBA00022692"/>
    </source>
</evidence>
<name>A0ABN7ADI3_9HEMI</name>
<evidence type="ECO:0000313" key="10">
    <source>
        <dbReference type="EMBL" id="BES90325.1"/>
    </source>
</evidence>
<dbReference type="PANTHER" id="PTHR31885:SF6">
    <property type="entry name" value="GH04784P"/>
    <property type="match status" value="1"/>
</dbReference>